<accession>A0ABU8BRN8</accession>
<sequence length="519" mass="56703">MTHPHQRLLIIDFGSQVTQLIARRLRELNVYCEIHPFNRVDEAFLKAFAPQAVIFSGGPASVYAEGAPMPPAGVFDLGVPILGICYGQQVMMHCLGGKVEGGHGTAEFGRAFVTPTAAQLSILDGWFAEGDEQVWMSHGDHVSKLAPGFEVYGTSPNAPFAITADVARNFYAVQFHPEVHHTPKGAKLYENFVRLAGFTGDWTMAGYREQAIAAIREQVGDKQVICALSGGVDSSVTAILIHEAIGSQLTCVFVDHGLLRKNEAEQVVAMFRENYNLNLIHADESALFLGALEGVSDPEVKRKTIGRLFIDVFQKYANQIEGAEFLAQGTLYPDVIESVSFSGGPSVTIKSHHNVGGLPEKMGLKLVEPLRELFKDEVRALGRELGLPASFIGRHPFPGPGLAIRCPGEITAEKLAILREADAVYIDQIRKHGLYDQIWQAFAAILPMKTVGVMGDGRTYDYAVALRAVTSVDGMTADVFPFSHDFMGETMTRIINEVKGVNRVFYDLTSKPPGTIELE</sequence>
<dbReference type="NCBIfam" id="NF000848">
    <property type="entry name" value="PRK00074.1"/>
    <property type="match status" value="1"/>
</dbReference>
<dbReference type="NCBIfam" id="TIGR00888">
    <property type="entry name" value="guaA_Nterm"/>
    <property type="match status" value="1"/>
</dbReference>
<keyword evidence="7 9" id="KW-0067">ATP-binding</keyword>
<dbReference type="PANTHER" id="PTHR11922:SF2">
    <property type="entry name" value="GMP SYNTHASE [GLUTAMINE-HYDROLYZING]"/>
    <property type="match status" value="1"/>
</dbReference>
<dbReference type="CDD" id="cd01997">
    <property type="entry name" value="GMP_synthase_C"/>
    <property type="match status" value="1"/>
</dbReference>
<dbReference type="Pfam" id="PF00117">
    <property type="entry name" value="GATase"/>
    <property type="match status" value="1"/>
</dbReference>
<reference evidence="12" key="1">
    <citation type="submission" date="2024-02" db="EMBL/GenBank/DDBJ databases">
        <title>Genome sequences of strain Gemmobacter sp. JM10B15.</title>
        <authorList>
            <person name="Zhang M."/>
        </authorList>
    </citation>
    <scope>NUCLEOTIDE SEQUENCE</scope>
    <source>
        <strain evidence="12">JM10B15</strain>
    </source>
</reference>
<gene>
    <name evidence="9 12" type="primary">guaA</name>
    <name evidence="12" type="ORF">V6590_02170</name>
</gene>
<dbReference type="Pfam" id="PF00958">
    <property type="entry name" value="GMP_synt_C"/>
    <property type="match status" value="1"/>
</dbReference>
<evidence type="ECO:0000313" key="12">
    <source>
        <dbReference type="EMBL" id="MEH7826945.1"/>
    </source>
</evidence>
<dbReference type="PANTHER" id="PTHR11922">
    <property type="entry name" value="GMP SYNTHASE-RELATED"/>
    <property type="match status" value="1"/>
</dbReference>
<evidence type="ECO:0000256" key="6">
    <source>
        <dbReference type="ARBA" id="ARBA00022755"/>
    </source>
</evidence>
<dbReference type="RefSeq" id="WP_335418847.1">
    <property type="nucleotide sequence ID" value="NZ_JBALHR010000001.1"/>
</dbReference>
<feature type="active site" evidence="9">
    <location>
        <position position="178"/>
    </location>
</feature>
<keyword evidence="4 9" id="KW-0547">Nucleotide-binding</keyword>
<feature type="binding site" evidence="10">
    <location>
        <begin position="229"/>
        <end position="235"/>
    </location>
    <ligand>
        <name>ATP</name>
        <dbReference type="ChEBI" id="CHEBI:30616"/>
    </ligand>
</feature>
<evidence type="ECO:0000256" key="8">
    <source>
        <dbReference type="ARBA" id="ARBA00022962"/>
    </source>
</evidence>
<dbReference type="CDD" id="cd01742">
    <property type="entry name" value="GATase1_GMP_Synthase"/>
    <property type="match status" value="1"/>
</dbReference>
<proteinExistence type="inferred from homology"/>
<evidence type="ECO:0000256" key="10">
    <source>
        <dbReference type="PROSITE-ProRule" id="PRU00886"/>
    </source>
</evidence>
<keyword evidence="8 9" id="KW-0315">Glutamine amidotransferase</keyword>
<evidence type="ECO:0000256" key="5">
    <source>
        <dbReference type="ARBA" id="ARBA00022749"/>
    </source>
</evidence>
<dbReference type="PROSITE" id="PS51273">
    <property type="entry name" value="GATASE_TYPE_1"/>
    <property type="match status" value="1"/>
</dbReference>
<dbReference type="InterPro" id="IPR001674">
    <property type="entry name" value="GMP_synth_C"/>
</dbReference>
<feature type="active site" evidence="9">
    <location>
        <position position="176"/>
    </location>
</feature>
<dbReference type="Pfam" id="PF03054">
    <property type="entry name" value="tRNA_Me_trans"/>
    <property type="match status" value="1"/>
</dbReference>
<dbReference type="InterPro" id="IPR014729">
    <property type="entry name" value="Rossmann-like_a/b/a_fold"/>
</dbReference>
<dbReference type="Gene3D" id="3.30.300.10">
    <property type="match status" value="1"/>
</dbReference>
<dbReference type="Proteomes" id="UP001431963">
    <property type="component" value="Unassembled WGS sequence"/>
</dbReference>
<dbReference type="InterPro" id="IPR022955">
    <property type="entry name" value="GMP_synthase"/>
</dbReference>
<dbReference type="NCBIfam" id="TIGR00884">
    <property type="entry name" value="guaA_Cterm"/>
    <property type="match status" value="1"/>
</dbReference>
<comment type="pathway">
    <text evidence="2 9">Purine metabolism; GMP biosynthesis; GMP from XMP (L-Gln route): step 1/1.</text>
</comment>
<dbReference type="PROSITE" id="PS51553">
    <property type="entry name" value="GMPS_ATP_PPASE"/>
    <property type="match status" value="1"/>
</dbReference>
<evidence type="ECO:0000256" key="3">
    <source>
        <dbReference type="ARBA" id="ARBA00022598"/>
    </source>
</evidence>
<feature type="domain" description="GMPS ATP-PPase" evidence="11">
    <location>
        <begin position="202"/>
        <end position="394"/>
    </location>
</feature>
<comment type="caution">
    <text evidence="12">The sequence shown here is derived from an EMBL/GenBank/DDBJ whole genome shotgun (WGS) entry which is preliminary data.</text>
</comment>
<evidence type="ECO:0000259" key="11">
    <source>
        <dbReference type="PROSITE" id="PS51553"/>
    </source>
</evidence>
<comment type="catalytic activity">
    <reaction evidence="9">
        <text>XMP + L-glutamine + ATP + H2O = GMP + L-glutamate + AMP + diphosphate + 2 H(+)</text>
        <dbReference type="Rhea" id="RHEA:11680"/>
        <dbReference type="ChEBI" id="CHEBI:15377"/>
        <dbReference type="ChEBI" id="CHEBI:15378"/>
        <dbReference type="ChEBI" id="CHEBI:29985"/>
        <dbReference type="ChEBI" id="CHEBI:30616"/>
        <dbReference type="ChEBI" id="CHEBI:33019"/>
        <dbReference type="ChEBI" id="CHEBI:57464"/>
        <dbReference type="ChEBI" id="CHEBI:58115"/>
        <dbReference type="ChEBI" id="CHEBI:58359"/>
        <dbReference type="ChEBI" id="CHEBI:456215"/>
        <dbReference type="EC" id="6.3.5.2"/>
    </reaction>
</comment>
<dbReference type="HAMAP" id="MF_00344">
    <property type="entry name" value="GMP_synthase"/>
    <property type="match status" value="1"/>
</dbReference>
<dbReference type="InterPro" id="IPR029062">
    <property type="entry name" value="Class_I_gatase-like"/>
</dbReference>
<dbReference type="InterPro" id="IPR004739">
    <property type="entry name" value="GMP_synth_GATase"/>
</dbReference>
<evidence type="ECO:0000313" key="13">
    <source>
        <dbReference type="Proteomes" id="UP001431963"/>
    </source>
</evidence>
<dbReference type="InterPro" id="IPR017926">
    <property type="entry name" value="GATASE"/>
</dbReference>
<organism evidence="12 13">
    <name type="scientific">Gemmobacter denitrificans</name>
    <dbReference type="NCBI Taxonomy" id="3123040"/>
    <lineage>
        <taxon>Bacteria</taxon>
        <taxon>Pseudomonadati</taxon>
        <taxon>Pseudomonadota</taxon>
        <taxon>Alphaproteobacteria</taxon>
        <taxon>Rhodobacterales</taxon>
        <taxon>Paracoccaceae</taxon>
        <taxon>Gemmobacter</taxon>
    </lineage>
</organism>
<dbReference type="InterPro" id="IPR025777">
    <property type="entry name" value="GMPS_ATP_PPase_dom"/>
</dbReference>
<dbReference type="EC" id="6.3.5.2" evidence="9"/>
<protein>
    <recommendedName>
        <fullName evidence="9">GMP synthase [glutamine-hydrolyzing]</fullName>
        <ecNumber evidence="9">6.3.5.2</ecNumber>
    </recommendedName>
    <alternativeName>
        <fullName evidence="9">GMP synthetase</fullName>
    </alternativeName>
    <alternativeName>
        <fullName evidence="9">Glutamine amidotransferase</fullName>
    </alternativeName>
</protein>
<evidence type="ECO:0000256" key="1">
    <source>
        <dbReference type="ARBA" id="ARBA00002332"/>
    </source>
</evidence>
<evidence type="ECO:0000256" key="7">
    <source>
        <dbReference type="ARBA" id="ARBA00022840"/>
    </source>
</evidence>
<dbReference type="PRINTS" id="PR00097">
    <property type="entry name" value="ANTSNTHASEII"/>
</dbReference>
<dbReference type="Gene3D" id="3.40.50.880">
    <property type="match status" value="1"/>
</dbReference>
<keyword evidence="5 9" id="KW-0332">GMP biosynthesis</keyword>
<keyword evidence="13" id="KW-1185">Reference proteome</keyword>
<name>A0ABU8BRN8_9RHOB</name>
<dbReference type="PRINTS" id="PR00096">
    <property type="entry name" value="GATASE"/>
</dbReference>
<keyword evidence="3 9" id="KW-0436">Ligase</keyword>
<comment type="function">
    <text evidence="1 9">Catalyzes the synthesis of GMP from XMP.</text>
</comment>
<dbReference type="SUPFAM" id="SSF52317">
    <property type="entry name" value="Class I glutamine amidotransferase-like"/>
    <property type="match status" value="1"/>
</dbReference>
<dbReference type="Gene3D" id="3.40.50.620">
    <property type="entry name" value="HUPs"/>
    <property type="match status" value="1"/>
</dbReference>
<dbReference type="GO" id="GO:0003922">
    <property type="term" value="F:GMP synthase (glutamine-hydrolyzing) activity"/>
    <property type="evidence" value="ECO:0007669"/>
    <property type="project" value="UniProtKB-EC"/>
</dbReference>
<comment type="subunit">
    <text evidence="9">Homodimer.</text>
</comment>
<dbReference type="EMBL" id="JBALHR010000001">
    <property type="protein sequence ID" value="MEH7826945.1"/>
    <property type="molecule type" value="Genomic_DNA"/>
</dbReference>
<feature type="active site" description="Nucleophile" evidence="9">
    <location>
        <position position="85"/>
    </location>
</feature>
<evidence type="ECO:0000256" key="4">
    <source>
        <dbReference type="ARBA" id="ARBA00022741"/>
    </source>
</evidence>
<evidence type="ECO:0000256" key="9">
    <source>
        <dbReference type="HAMAP-Rule" id="MF_00344"/>
    </source>
</evidence>
<keyword evidence="6 9" id="KW-0658">Purine biosynthesis</keyword>
<evidence type="ECO:0000256" key="2">
    <source>
        <dbReference type="ARBA" id="ARBA00005153"/>
    </source>
</evidence>
<dbReference type="SUPFAM" id="SSF52402">
    <property type="entry name" value="Adenine nucleotide alpha hydrolases-like"/>
    <property type="match status" value="1"/>
</dbReference>
<dbReference type="SUPFAM" id="SSF54810">
    <property type="entry name" value="GMP synthetase C-terminal dimerisation domain"/>
    <property type="match status" value="1"/>
</dbReference>